<reference evidence="2" key="1">
    <citation type="submission" date="2021-08" db="EMBL/GenBank/DDBJ databases">
        <authorList>
            <person name="Nwanade C."/>
            <person name="Wang M."/>
            <person name="Masoudi A."/>
            <person name="Yu Z."/>
            <person name="Liu J."/>
        </authorList>
    </citation>
    <scope>NUCLEOTIDE SEQUENCE</scope>
    <source>
        <strain evidence="2">S056</strain>
    </source>
</reference>
<keyword evidence="1" id="KW-0175">Coiled coil</keyword>
<accession>A0A9Q9HCF4</accession>
<evidence type="ECO:0000256" key="1">
    <source>
        <dbReference type="SAM" id="Coils"/>
    </source>
</evidence>
<dbReference type="EMBL" id="CP080776">
    <property type="protein sequence ID" value="UWP94805.1"/>
    <property type="molecule type" value="Genomic_DNA"/>
</dbReference>
<organism evidence="2 3">
    <name type="scientific">Aliiroseovarius crassostreae</name>
    <dbReference type="NCBI Taxonomy" id="154981"/>
    <lineage>
        <taxon>Bacteria</taxon>
        <taxon>Pseudomonadati</taxon>
        <taxon>Pseudomonadota</taxon>
        <taxon>Alphaproteobacteria</taxon>
        <taxon>Rhodobacterales</taxon>
        <taxon>Paracoccaceae</taxon>
        <taxon>Aliiroseovarius</taxon>
    </lineage>
</organism>
<name>A0A9Q9HCF4_9RHOB</name>
<evidence type="ECO:0000313" key="3">
    <source>
        <dbReference type="Proteomes" id="UP001057991"/>
    </source>
</evidence>
<evidence type="ECO:0000313" key="2">
    <source>
        <dbReference type="EMBL" id="UWP94805.1"/>
    </source>
</evidence>
<dbReference type="Proteomes" id="UP001057991">
    <property type="component" value="Chromosome"/>
</dbReference>
<gene>
    <name evidence="2" type="ORF">K3X48_11370</name>
</gene>
<protein>
    <submittedName>
        <fullName evidence="2">Uncharacterized protein</fullName>
    </submittedName>
</protein>
<sequence length="211" mass="22793">MAVQYEFRGKSLGAAVQAAVGAPRRKHDPALCAEYEAHIAETQSEIEAMLPDIEASIDQLTALLEKLLAEINAEHGAQEREAEELDALLDEVTAHSRWDAAEALWEVGQQVVGLIASVTGIGAAFRAFRVSGNVGALANAAGIGAAEFLNVFFGWDDFVAGVSDISEYIQLSSLISQVENGKAYVEWRLNRLDDLRDLYRQSCGDSTSDHG</sequence>
<dbReference type="RefSeq" id="WP_259805754.1">
    <property type="nucleotide sequence ID" value="NZ_CP080776.1"/>
</dbReference>
<feature type="coiled-coil region" evidence="1">
    <location>
        <begin position="50"/>
        <end position="88"/>
    </location>
</feature>
<proteinExistence type="predicted"/>
<dbReference type="AlphaFoldDB" id="A0A9Q9HCF4"/>